<accession>C5CEZ5</accession>
<reference evidence="2 3" key="1">
    <citation type="submission" date="2009-06" db="EMBL/GenBank/DDBJ databases">
        <title>Complete sequence of Thermotogales bacterium TBF 19.5.1.</title>
        <authorList>
            <consortium name="US DOE Joint Genome Institute"/>
            <person name="Lucas S."/>
            <person name="Copeland A."/>
            <person name="Lapidus A."/>
            <person name="Glavina del Rio T."/>
            <person name="Tice H."/>
            <person name="Bruce D."/>
            <person name="Goodwin L."/>
            <person name="Pitluck S."/>
            <person name="Chertkov O."/>
            <person name="Brettin T."/>
            <person name="Detter J.C."/>
            <person name="Han C."/>
            <person name="Schmutz J."/>
            <person name="Larimer F."/>
            <person name="Land M."/>
            <person name="Hauser L."/>
            <person name="Kyrpides N."/>
            <person name="Ovchinnikova G."/>
            <person name="Noll K."/>
        </authorList>
    </citation>
    <scope>NUCLEOTIDE SEQUENCE [LARGE SCALE GENOMIC DNA]</scope>
    <source>
        <strain evidence="3">ATCC BAA-1733 / DSM 21960 / TBF 19.5.1</strain>
    </source>
</reference>
<proteinExistence type="predicted"/>
<evidence type="ECO:0000313" key="2">
    <source>
        <dbReference type="EMBL" id="ACR79324.1"/>
    </source>
</evidence>
<feature type="domain" description="DUF2202" evidence="1">
    <location>
        <begin position="28"/>
        <end position="187"/>
    </location>
</feature>
<evidence type="ECO:0000259" key="1">
    <source>
        <dbReference type="Pfam" id="PF09968"/>
    </source>
</evidence>
<evidence type="ECO:0000313" key="3">
    <source>
        <dbReference type="Proteomes" id="UP000002382"/>
    </source>
</evidence>
<dbReference type="Gene3D" id="1.20.1260.10">
    <property type="match status" value="1"/>
</dbReference>
<dbReference type="InterPro" id="IPR019243">
    <property type="entry name" value="DUF2202"/>
</dbReference>
<reference evidence="2 3" key="2">
    <citation type="journal article" date="2011" name="J. Bacteriol.">
        <title>Genome Sequence of Kosmotoga olearia Strain TBF 19.5.1, a Thermophilic Bacterium with a Wide Growth Temperature Range, Isolated from the Troll B Oil Platform in the North Sea.</title>
        <authorList>
            <person name="Swithers K.S."/>
            <person name="Dipippo J.L."/>
            <person name="Bruce D.C."/>
            <person name="Detter C."/>
            <person name="Tapia R."/>
            <person name="Han S."/>
            <person name="Goodwin L.A."/>
            <person name="Han J."/>
            <person name="Woyke T."/>
            <person name="Pitluck S."/>
            <person name="Pennacchio L."/>
            <person name="Nolan M."/>
            <person name="Mikhailova N."/>
            <person name="Land M.L."/>
            <person name="Nesbo C.L."/>
            <person name="Gogarten J.P."/>
            <person name="Noll K.M."/>
        </authorList>
    </citation>
    <scope>NUCLEOTIDE SEQUENCE [LARGE SCALE GENOMIC DNA]</scope>
    <source>
        <strain evidence="3">ATCC BAA-1733 / DSM 21960 / TBF 19.5.1</strain>
    </source>
</reference>
<sequence length="200" mass="22725">MKKSILVLSLVIMVVGVSFAGITLNASEVDSVLFMVEEEKLARDVYLTLYDKWGLITFSNIARSEQRHVDAVKYIIEKYGLEDPTIDEIGVFKNEELQALYTQLVETGSKSLVDAIKIGLLIEELDIKDLKERIEATDNGDIITVFNLLMDGSENHFRAFYSLLQRFSTEDYTPQYITIEEMQEILSGTNERGGMGHRPF</sequence>
<dbReference type="OrthoDB" id="9801086at2"/>
<dbReference type="RefSeq" id="WP_012745106.1">
    <property type="nucleotide sequence ID" value="NC_012785.1"/>
</dbReference>
<dbReference type="KEGG" id="kol:Kole_0606"/>
<dbReference type="SUPFAM" id="SSF47240">
    <property type="entry name" value="Ferritin-like"/>
    <property type="match status" value="1"/>
</dbReference>
<dbReference type="AlphaFoldDB" id="C5CEZ5"/>
<dbReference type="HOGENOM" id="CLU_051317_1_2_0"/>
<gene>
    <name evidence="2" type="ordered locus">Kole_0606</name>
</gene>
<dbReference type="InterPro" id="IPR009078">
    <property type="entry name" value="Ferritin-like_SF"/>
</dbReference>
<name>C5CEZ5_KOSOT</name>
<dbReference type="InterPro" id="IPR012347">
    <property type="entry name" value="Ferritin-like"/>
</dbReference>
<organism evidence="2 3">
    <name type="scientific">Kosmotoga olearia (strain ATCC BAA-1733 / DSM 21960 / TBF 19.5.1)</name>
    <dbReference type="NCBI Taxonomy" id="521045"/>
    <lineage>
        <taxon>Bacteria</taxon>
        <taxon>Thermotogati</taxon>
        <taxon>Thermotogota</taxon>
        <taxon>Thermotogae</taxon>
        <taxon>Kosmotogales</taxon>
        <taxon>Kosmotogaceae</taxon>
        <taxon>Kosmotoga</taxon>
    </lineage>
</organism>
<keyword evidence="3" id="KW-1185">Reference proteome</keyword>
<dbReference type="Proteomes" id="UP000002382">
    <property type="component" value="Chromosome"/>
</dbReference>
<dbReference type="CDD" id="cd01048">
    <property type="entry name" value="Ferritin_like_AB2"/>
    <property type="match status" value="1"/>
</dbReference>
<protein>
    <recommendedName>
        <fullName evidence="1">DUF2202 domain-containing protein</fullName>
    </recommendedName>
</protein>
<dbReference type="eggNOG" id="COG4902">
    <property type="taxonomic scope" value="Bacteria"/>
</dbReference>
<dbReference type="EMBL" id="CP001634">
    <property type="protein sequence ID" value="ACR79324.1"/>
    <property type="molecule type" value="Genomic_DNA"/>
</dbReference>
<dbReference type="Pfam" id="PF09968">
    <property type="entry name" value="DUF2202"/>
    <property type="match status" value="1"/>
</dbReference>